<dbReference type="GO" id="GO:0030036">
    <property type="term" value="P:actin cytoskeleton organization"/>
    <property type="evidence" value="ECO:0007669"/>
    <property type="project" value="TreeGrafter"/>
</dbReference>
<dbReference type="PROSITE" id="PS50190">
    <property type="entry name" value="SEC7"/>
    <property type="match status" value="1"/>
</dbReference>
<dbReference type="Pfam" id="PF16453">
    <property type="entry name" value="IQ_SEC7_PH"/>
    <property type="match status" value="1"/>
</dbReference>
<dbReference type="InterPro" id="IPR023394">
    <property type="entry name" value="Sec7_C_sf"/>
</dbReference>
<dbReference type="SUPFAM" id="SSF50729">
    <property type="entry name" value="PH domain-like"/>
    <property type="match status" value="1"/>
</dbReference>
<dbReference type="GO" id="GO:0005737">
    <property type="term" value="C:cytoplasm"/>
    <property type="evidence" value="ECO:0007669"/>
    <property type="project" value="UniProtKB-SubCell"/>
</dbReference>
<dbReference type="GO" id="GO:0032012">
    <property type="term" value="P:regulation of ARF protein signal transduction"/>
    <property type="evidence" value="ECO:0007669"/>
    <property type="project" value="InterPro"/>
</dbReference>
<reference evidence="8" key="3">
    <citation type="submission" date="2025-09" db="UniProtKB">
        <authorList>
            <consortium name="Ensembl"/>
        </authorList>
    </citation>
    <scope>IDENTIFICATION</scope>
</reference>
<evidence type="ECO:0000256" key="2">
    <source>
        <dbReference type="ARBA" id="ARBA00006248"/>
    </source>
</evidence>
<dbReference type="CDD" id="cd13318">
    <property type="entry name" value="PH_IQSEC"/>
    <property type="match status" value="1"/>
</dbReference>
<dbReference type="SMART" id="SM00222">
    <property type="entry name" value="Sec7"/>
    <property type="match status" value="1"/>
</dbReference>
<sequence>MLERKYGGSFVSRRAARTIQTAFRQYRMNKNFERLRSSASESRMTRRIILSNMRLQYSFDERQPQQQAQTQTNFTHRISEDFGECVWSSSSNPSSQRGLGERARGAGGGLSMHGDSTATSYSDVTLYMDDGMPSSPLSLDRAPSSTDTEYWGPGGGVGGREDSRDTEGGGSSNSRRSTPCTECRDYRLRGAHLPLLTIEPPSDSSVDMSDRSDRGSLSRQLVYEQESDNDSLNSTTNSNETVNCSSGSSSQDSLREPLPPLGKQTYQRESRHSWDSPPFNSDVVQRRQYRIGLNLFNKKPEKGIQYLIERGFVSDTPVGIARFILERKGLSRQMIGEFLGNRQKQFNKDVLDCVVDEMDFSGMDLDDALRKFQAQIKVQGEAQKVERLIEAFSQRYCVCNPTLVRQFQNPDTIFILAFAIILLNTDMYSPNVKAERKMKLEDFIKNLRGVDNGQDIPRDLLVGIYQRIQKWELRTNDDHVSQVQAVERVIVGKKPVLSLPHRRLVCCCQLYEVPDPNRPQRTGVHQREVFLFNDLLVVTKIFQKKKTSVTYSFRQSFPLVEMQVHMFQNSYYPHGIRLTSAVLGGERKVLIVFMAPSQQDRTRFVSDLRESVAEVQEMEKYRVESELEKQKGVMRPSLLTGGVVGGGVGVKSDVVNGTLGRTSFDDNCSVGEGLKRTALSSSLRDLSDAGETTAPHKRAQLHFLPVSWVELGRTGSTMILFSAFYFYPVLFFSHWHSSTAHSVCIFLKKTKKNMQTSFNLHYNLPLFTNVTLPGGVQGNVVAGTVLVPWTVRWK</sequence>
<dbReference type="InterPro" id="IPR001849">
    <property type="entry name" value="PH_domain"/>
</dbReference>
<dbReference type="InterPro" id="IPR011993">
    <property type="entry name" value="PH-like_dom_sf"/>
</dbReference>
<dbReference type="Gene3D" id="1.10.220.20">
    <property type="match status" value="1"/>
</dbReference>
<feature type="region of interest" description="Disordered" evidence="6">
    <location>
        <begin position="86"/>
        <end position="117"/>
    </location>
</feature>
<dbReference type="OMA" id="YVYRSHE"/>
<dbReference type="SMART" id="SM00233">
    <property type="entry name" value="PH"/>
    <property type="match status" value="1"/>
</dbReference>
<feature type="region of interest" description="Disordered" evidence="6">
    <location>
        <begin position="194"/>
        <end position="279"/>
    </location>
</feature>
<dbReference type="Ensembl" id="ENSSAUT00010032993.1">
    <property type="protein sequence ID" value="ENSSAUP00010031307.1"/>
    <property type="gene ID" value="ENSSAUG00010013364.1"/>
</dbReference>
<feature type="compositionally biased region" description="Polar residues" evidence="6">
    <location>
        <begin position="87"/>
        <end position="96"/>
    </location>
</feature>
<reference evidence="8" key="1">
    <citation type="submission" date="2021-04" db="EMBL/GenBank/DDBJ databases">
        <authorList>
            <consortium name="Wellcome Sanger Institute Data Sharing"/>
        </authorList>
    </citation>
    <scope>NUCLEOTIDE SEQUENCE [LARGE SCALE GENOMIC DNA]</scope>
</reference>
<feature type="domain" description="SEC7" evidence="7">
    <location>
        <begin position="278"/>
        <end position="471"/>
    </location>
</feature>
<feature type="compositionally biased region" description="Low complexity" evidence="6">
    <location>
        <begin position="230"/>
        <end position="246"/>
    </location>
</feature>
<evidence type="ECO:0000313" key="9">
    <source>
        <dbReference type="Proteomes" id="UP000472265"/>
    </source>
</evidence>
<dbReference type="CDD" id="cd00171">
    <property type="entry name" value="Sec7"/>
    <property type="match status" value="1"/>
</dbReference>
<evidence type="ECO:0000313" key="8">
    <source>
        <dbReference type="Ensembl" id="ENSSAUP00010031307.1"/>
    </source>
</evidence>
<comment type="subcellular location">
    <subcellularLocation>
        <location evidence="1">Cytoplasm</location>
    </subcellularLocation>
</comment>
<organism evidence="8 9">
    <name type="scientific">Sparus aurata</name>
    <name type="common">Gilthead sea bream</name>
    <dbReference type="NCBI Taxonomy" id="8175"/>
    <lineage>
        <taxon>Eukaryota</taxon>
        <taxon>Metazoa</taxon>
        <taxon>Chordata</taxon>
        <taxon>Craniata</taxon>
        <taxon>Vertebrata</taxon>
        <taxon>Euteleostomi</taxon>
        <taxon>Actinopterygii</taxon>
        <taxon>Neopterygii</taxon>
        <taxon>Teleostei</taxon>
        <taxon>Neoteleostei</taxon>
        <taxon>Acanthomorphata</taxon>
        <taxon>Eupercaria</taxon>
        <taxon>Spariformes</taxon>
        <taxon>Sparidae</taxon>
        <taxon>Sparus</taxon>
    </lineage>
</organism>
<evidence type="ECO:0000256" key="6">
    <source>
        <dbReference type="SAM" id="MobiDB-lite"/>
    </source>
</evidence>
<dbReference type="FunFam" id="1.10.220.20:FF:000001">
    <property type="entry name" value="IQ motif and SEC7 domain-containing protein 1"/>
    <property type="match status" value="1"/>
</dbReference>
<dbReference type="GO" id="GO:0005085">
    <property type="term" value="F:guanyl-nucleotide exchange factor activity"/>
    <property type="evidence" value="ECO:0007669"/>
    <property type="project" value="InterPro"/>
</dbReference>
<dbReference type="FunFam" id="1.10.1000.11:FF:000001">
    <property type="entry name" value="IQ motif and SEC7 domain-containing protein 1"/>
    <property type="match status" value="1"/>
</dbReference>
<dbReference type="GeneTree" id="ENSGT00940000159667"/>
<protein>
    <submittedName>
        <fullName evidence="8">IQ motif and Sec7 domain ArfGEF 2</fullName>
    </submittedName>
</protein>
<evidence type="ECO:0000256" key="4">
    <source>
        <dbReference type="ARBA" id="ARBA00022553"/>
    </source>
</evidence>
<evidence type="ECO:0000256" key="1">
    <source>
        <dbReference type="ARBA" id="ARBA00004496"/>
    </source>
</evidence>
<dbReference type="PANTHER" id="PTHR10663:SF314">
    <property type="entry name" value="IQ MOTIF AND SEC7 DOMAIN-CONTAINING PROTEIN 2"/>
    <property type="match status" value="1"/>
</dbReference>
<dbReference type="Proteomes" id="UP000472265">
    <property type="component" value="Chromosome 7"/>
</dbReference>
<dbReference type="Pfam" id="PF01369">
    <property type="entry name" value="Sec7"/>
    <property type="match status" value="1"/>
</dbReference>
<dbReference type="InterPro" id="IPR035999">
    <property type="entry name" value="Sec7_dom_sf"/>
</dbReference>
<dbReference type="AlphaFoldDB" id="A0A671W015"/>
<keyword evidence="5" id="KW-0175">Coiled coil</keyword>
<dbReference type="SUPFAM" id="SSF48425">
    <property type="entry name" value="Sec7 domain"/>
    <property type="match status" value="1"/>
</dbReference>
<evidence type="ECO:0000256" key="5">
    <source>
        <dbReference type="ARBA" id="ARBA00023054"/>
    </source>
</evidence>
<dbReference type="PANTHER" id="PTHR10663">
    <property type="entry name" value="GUANYL-NUCLEOTIDE EXCHANGE FACTOR"/>
    <property type="match status" value="1"/>
</dbReference>
<evidence type="ECO:0000256" key="3">
    <source>
        <dbReference type="ARBA" id="ARBA00022490"/>
    </source>
</evidence>
<feature type="region of interest" description="Disordered" evidence="6">
    <location>
        <begin position="132"/>
        <end position="182"/>
    </location>
</feature>
<dbReference type="Gene3D" id="1.10.1000.11">
    <property type="entry name" value="Arf Nucleotide-binding Site Opener,domain 2"/>
    <property type="match status" value="1"/>
</dbReference>
<keyword evidence="4" id="KW-0597">Phosphoprotein</keyword>
<dbReference type="Gene3D" id="2.30.29.30">
    <property type="entry name" value="Pleckstrin-homology domain (PH domain)/Phosphotyrosine-binding domain (PTB)"/>
    <property type="match status" value="1"/>
</dbReference>
<dbReference type="InterPro" id="IPR033742">
    <property type="entry name" value="IQSEC_PH"/>
</dbReference>
<proteinExistence type="inferred from homology"/>
<accession>A0A671W015</accession>
<name>A0A671W015_SPAAU</name>
<keyword evidence="9" id="KW-1185">Reference proteome</keyword>
<keyword evidence="3" id="KW-0963">Cytoplasm</keyword>
<dbReference type="InterPro" id="IPR000904">
    <property type="entry name" value="Sec7_dom"/>
</dbReference>
<comment type="similarity">
    <text evidence="2">Belongs to the BRAG family.</text>
</comment>
<evidence type="ECO:0000259" key="7">
    <source>
        <dbReference type="PROSITE" id="PS50190"/>
    </source>
</evidence>
<reference evidence="8" key="2">
    <citation type="submission" date="2025-08" db="UniProtKB">
        <authorList>
            <consortium name="Ensembl"/>
        </authorList>
    </citation>
    <scope>IDENTIFICATION</scope>
</reference>
<dbReference type="InParanoid" id="A0A671W015"/>
<gene>
    <name evidence="8" type="primary">IQSEC2</name>
    <name evidence="8" type="synonym">iqsec2b</name>
</gene>
<dbReference type="FunFam" id="2.30.29.30:FF:000004">
    <property type="entry name" value="IQ motif and SEC7 domain-containing protein 1"/>
    <property type="match status" value="1"/>
</dbReference>
<dbReference type="PROSITE" id="PS50096">
    <property type="entry name" value="IQ"/>
    <property type="match status" value="1"/>
</dbReference>